<reference evidence="1" key="1">
    <citation type="journal article" date="2015" name="Nature">
        <title>Complex archaea that bridge the gap between prokaryotes and eukaryotes.</title>
        <authorList>
            <person name="Spang A."/>
            <person name="Saw J.H."/>
            <person name="Jorgensen S.L."/>
            <person name="Zaremba-Niedzwiedzka K."/>
            <person name="Martijn J."/>
            <person name="Lind A.E."/>
            <person name="van Eijk R."/>
            <person name="Schleper C."/>
            <person name="Guy L."/>
            <person name="Ettema T.J."/>
        </authorList>
    </citation>
    <scope>NUCLEOTIDE SEQUENCE</scope>
</reference>
<dbReference type="SMART" id="SM00411">
    <property type="entry name" value="BHL"/>
    <property type="match status" value="1"/>
</dbReference>
<dbReference type="GO" id="GO:0003677">
    <property type="term" value="F:DNA binding"/>
    <property type="evidence" value="ECO:0007669"/>
    <property type="project" value="InterPro"/>
</dbReference>
<evidence type="ECO:0000313" key="1">
    <source>
        <dbReference type="EMBL" id="KKM21995.1"/>
    </source>
</evidence>
<dbReference type="EMBL" id="LAZR01013430">
    <property type="protein sequence ID" value="KKM21995.1"/>
    <property type="molecule type" value="Genomic_DNA"/>
</dbReference>
<evidence type="ECO:0008006" key="2">
    <source>
        <dbReference type="Google" id="ProtNLM"/>
    </source>
</evidence>
<dbReference type="SUPFAM" id="SSF47729">
    <property type="entry name" value="IHF-like DNA-binding proteins"/>
    <property type="match status" value="1"/>
</dbReference>
<proteinExistence type="predicted"/>
<dbReference type="GO" id="GO:0030527">
    <property type="term" value="F:structural constituent of chromatin"/>
    <property type="evidence" value="ECO:0007669"/>
    <property type="project" value="InterPro"/>
</dbReference>
<dbReference type="InterPro" id="IPR010992">
    <property type="entry name" value="IHF-like_DNA-bd_dom_sf"/>
</dbReference>
<protein>
    <recommendedName>
        <fullName evidence="2">Integration host factor subunit alpha</fullName>
    </recommendedName>
</protein>
<dbReference type="InterPro" id="IPR000119">
    <property type="entry name" value="Hist_DNA-bd"/>
</dbReference>
<dbReference type="AlphaFoldDB" id="A0A0F9L2Q4"/>
<gene>
    <name evidence="1" type="ORF">LCGC14_1629850</name>
</gene>
<name>A0A0F9L2Q4_9ZZZZ</name>
<comment type="caution">
    <text evidence="1">The sequence shown here is derived from an EMBL/GenBank/DDBJ whole genome shotgun (WGS) entry which is preliminary data.</text>
</comment>
<sequence>MATKSELAEIWARKEGISHEKALKLITSLMETMKEMLIEGDEIMIRGFFSARVNIAKARTEKNFLGTGRDIDVPQKHVLKLRVSGKFQKEVREHAI</sequence>
<organism evidence="1">
    <name type="scientific">marine sediment metagenome</name>
    <dbReference type="NCBI Taxonomy" id="412755"/>
    <lineage>
        <taxon>unclassified sequences</taxon>
        <taxon>metagenomes</taxon>
        <taxon>ecological metagenomes</taxon>
    </lineage>
</organism>
<dbReference type="Gene3D" id="4.10.520.10">
    <property type="entry name" value="IHF-like DNA-binding proteins"/>
    <property type="match status" value="1"/>
</dbReference>
<accession>A0A0F9L2Q4</accession>
<dbReference type="Pfam" id="PF00216">
    <property type="entry name" value="Bac_DNA_binding"/>
    <property type="match status" value="1"/>
</dbReference>